<gene>
    <name evidence="1" type="ORF">KI659_09430</name>
</gene>
<dbReference type="Proteomes" id="UP001319104">
    <property type="component" value="Unassembled WGS sequence"/>
</dbReference>
<comment type="caution">
    <text evidence="1">The sequence shown here is derived from an EMBL/GenBank/DDBJ whole genome shotgun (WGS) entry which is preliminary data.</text>
</comment>
<accession>A0AAP2CID8</accession>
<keyword evidence="1" id="KW-0413">Isomerase</keyword>
<protein>
    <submittedName>
        <fullName evidence="1">Peptidyl-prolyl cis-trans isomerase</fullName>
    </submittedName>
</protein>
<evidence type="ECO:0000313" key="1">
    <source>
        <dbReference type="EMBL" id="MBS9524234.1"/>
    </source>
</evidence>
<dbReference type="AlphaFoldDB" id="A0AAP2CID8"/>
<dbReference type="EMBL" id="JAHCMY010000004">
    <property type="protein sequence ID" value="MBS9524234.1"/>
    <property type="molecule type" value="Genomic_DNA"/>
</dbReference>
<dbReference type="RefSeq" id="WP_213945097.1">
    <property type="nucleotide sequence ID" value="NZ_JAHCMY010000004.1"/>
</dbReference>
<keyword evidence="2" id="KW-1185">Reference proteome</keyword>
<name>A0AAP2CID8_9BACT</name>
<dbReference type="PROSITE" id="PS51257">
    <property type="entry name" value="PROKAR_LIPOPROTEIN"/>
    <property type="match status" value="1"/>
</dbReference>
<evidence type="ECO:0000313" key="2">
    <source>
        <dbReference type="Proteomes" id="UP001319104"/>
    </source>
</evidence>
<sequence length="297" mass="35059">MKKKKNVYLRLLKSKVYLLILAGALSSCENTGKRIGRDADDRLVASVGSQRLFSSDLEFLSAKITPGEDSAKFAERYVQNWIRKQLMVQQAEKNKSIDPAELERKLLDYKYALMVYEYEKDYVDQNLDKDVPYEEISAYYNQNRENFILKEIISRVNFFKLEKQLPQNKDLERLLKSNRDNSKEIRELAQRYASNFFLEDSTWVKFDEVTQNTPLAGHPNKVQLLKSNDFYKVEDEEFAYYFKILEFKLADQVPPMDFVRDEIAKIILNKRKVSLADQLHKDIYSRALEKNEFTIHD</sequence>
<proteinExistence type="predicted"/>
<organism evidence="1 2">
    <name type="scientific">Litoribacter ruber</name>
    <dbReference type="NCBI Taxonomy" id="702568"/>
    <lineage>
        <taxon>Bacteria</taxon>
        <taxon>Pseudomonadati</taxon>
        <taxon>Bacteroidota</taxon>
        <taxon>Cytophagia</taxon>
        <taxon>Cytophagales</taxon>
        <taxon>Cyclobacteriaceae</taxon>
        <taxon>Litoribacter</taxon>
    </lineage>
</organism>
<reference evidence="1 2" key="1">
    <citation type="submission" date="2021-05" db="EMBL/GenBank/DDBJ databases">
        <authorList>
            <person name="Zhang Z.D."/>
            <person name="Osman G."/>
        </authorList>
    </citation>
    <scope>NUCLEOTIDE SEQUENCE [LARGE SCALE GENOMIC DNA]</scope>
    <source>
        <strain evidence="1 2">KCTC 32217</strain>
    </source>
</reference>
<dbReference type="GO" id="GO:0016853">
    <property type="term" value="F:isomerase activity"/>
    <property type="evidence" value="ECO:0007669"/>
    <property type="project" value="UniProtKB-KW"/>
</dbReference>